<organism evidence="3 4">
    <name type="scientific">Agaricus bisporus var. burnettii (strain JB137-S8 / ATCC MYA-4627 / FGSC 10392)</name>
    <name type="common">White button mushroom</name>
    <dbReference type="NCBI Taxonomy" id="597362"/>
    <lineage>
        <taxon>Eukaryota</taxon>
        <taxon>Fungi</taxon>
        <taxon>Dikarya</taxon>
        <taxon>Basidiomycota</taxon>
        <taxon>Agaricomycotina</taxon>
        <taxon>Agaricomycetes</taxon>
        <taxon>Agaricomycetidae</taxon>
        <taxon>Agaricales</taxon>
        <taxon>Agaricineae</taxon>
        <taxon>Agaricaceae</taxon>
        <taxon>Agaricus</taxon>
    </lineage>
</organism>
<keyword evidence="1" id="KW-0812">Transmembrane</keyword>
<dbReference type="InParanoid" id="K5X076"/>
<keyword evidence="4" id="KW-1185">Reference proteome</keyword>
<dbReference type="OMA" id="MRENTVR"/>
<evidence type="ECO:0000313" key="4">
    <source>
        <dbReference type="Proteomes" id="UP000008493"/>
    </source>
</evidence>
<evidence type="ECO:0000313" key="3">
    <source>
        <dbReference type="EMBL" id="EKM76277.1"/>
    </source>
</evidence>
<evidence type="ECO:0000259" key="2">
    <source>
        <dbReference type="Pfam" id="PF18142"/>
    </source>
</evidence>
<dbReference type="Pfam" id="PF18142">
    <property type="entry name" value="SLATT_fungal"/>
    <property type="match status" value="1"/>
</dbReference>
<dbReference type="Proteomes" id="UP000008493">
    <property type="component" value="Unassembled WGS sequence"/>
</dbReference>
<feature type="transmembrane region" description="Helical" evidence="1">
    <location>
        <begin position="31"/>
        <end position="53"/>
    </location>
</feature>
<dbReference type="EMBL" id="JH971403">
    <property type="protein sequence ID" value="EKM76277.1"/>
    <property type="molecule type" value="Genomic_DNA"/>
</dbReference>
<dbReference type="eggNOG" id="ENOG502SSCN">
    <property type="taxonomic scope" value="Eukaryota"/>
</dbReference>
<name>K5X076_AGABU</name>
<evidence type="ECO:0000256" key="1">
    <source>
        <dbReference type="SAM" id="Phobius"/>
    </source>
</evidence>
<dbReference type="AlphaFoldDB" id="K5X076"/>
<reference evidence="4" key="1">
    <citation type="journal article" date="2012" name="Proc. Natl. Acad. Sci. U.S.A.">
        <title>Genome sequence of the button mushroom Agaricus bisporus reveals mechanisms governing adaptation to a humic-rich ecological niche.</title>
        <authorList>
            <person name="Morin E."/>
            <person name="Kohler A."/>
            <person name="Baker A.R."/>
            <person name="Foulongne-Oriol M."/>
            <person name="Lombard V."/>
            <person name="Nagy L.G."/>
            <person name="Ohm R.A."/>
            <person name="Patyshakuliyeva A."/>
            <person name="Brun A."/>
            <person name="Aerts A.L."/>
            <person name="Bailey A.M."/>
            <person name="Billette C."/>
            <person name="Coutinho P.M."/>
            <person name="Deakin G."/>
            <person name="Doddapaneni H."/>
            <person name="Floudas D."/>
            <person name="Grimwood J."/>
            <person name="Hilden K."/>
            <person name="Kuees U."/>
            <person name="LaButti K.M."/>
            <person name="Lapidus A."/>
            <person name="Lindquist E.A."/>
            <person name="Lucas S.M."/>
            <person name="Murat C."/>
            <person name="Riley R.W."/>
            <person name="Salamov A.A."/>
            <person name="Schmutz J."/>
            <person name="Subramanian V."/>
            <person name="Woesten H.A.B."/>
            <person name="Xu J."/>
            <person name="Eastwood D.C."/>
            <person name="Foster G.D."/>
            <person name="Sonnenberg A.S."/>
            <person name="Cullen D."/>
            <person name="de Vries R.P."/>
            <person name="Lundell T."/>
            <person name="Hibbett D.S."/>
            <person name="Henrissat B."/>
            <person name="Burton K.S."/>
            <person name="Kerrigan R.W."/>
            <person name="Challen M.P."/>
            <person name="Grigoriev I.V."/>
            <person name="Martin F."/>
        </authorList>
    </citation>
    <scope>NUCLEOTIDE SEQUENCE [LARGE SCALE GENOMIC DNA]</scope>
    <source>
        <strain evidence="4">JB137-S8 / ATCC MYA-4627 / FGSC 10392</strain>
    </source>
</reference>
<proteinExistence type="predicted"/>
<feature type="non-terminal residue" evidence="3">
    <location>
        <position position="1"/>
    </location>
</feature>
<dbReference type="NCBIfam" id="NF033635">
    <property type="entry name" value="SLATT_fungal"/>
    <property type="match status" value="1"/>
</dbReference>
<dbReference type="HOGENOM" id="CLU_120610_0_0_1"/>
<gene>
    <name evidence="3" type="ORF">AGABI1DRAFT_78695</name>
</gene>
<protein>
    <recommendedName>
        <fullName evidence="2">SMODS and SLOG-associating 2TM effector domain-containing protein</fullName>
    </recommendedName>
</protein>
<accession>K5X076</accession>
<dbReference type="RefSeq" id="XP_007333009.1">
    <property type="nucleotide sequence ID" value="XM_007332947.1"/>
</dbReference>
<feature type="domain" description="SMODS and SLOG-associating 2TM effector" evidence="2">
    <location>
        <begin position="15"/>
        <end position="138"/>
    </location>
</feature>
<feature type="transmembrane region" description="Helical" evidence="1">
    <location>
        <begin position="59"/>
        <end position="78"/>
    </location>
</feature>
<dbReference type="InterPro" id="IPR041622">
    <property type="entry name" value="SLATT_fungi"/>
</dbReference>
<keyword evidence="1" id="KW-1133">Transmembrane helix</keyword>
<dbReference type="OrthoDB" id="3245801at2759"/>
<keyword evidence="1" id="KW-0472">Membrane</keyword>
<sequence>EKTVGQRLDPTLDTARIERDKSALKARVTGYALNIAIGLQVLIGALTTGVSAATTGHQTSVATSILGGIATLIASYLARARGSHEPELSTARVKDLEQFIRDCEIFKLDHGHSIGSSDPEQEKRLSELRERFEELLGNGNG</sequence>
<dbReference type="GeneID" id="18831529"/>
<dbReference type="KEGG" id="abp:AGABI1DRAFT78695"/>